<feature type="domain" description="RanBP2-type" evidence="6">
    <location>
        <begin position="31"/>
        <end position="61"/>
    </location>
</feature>
<dbReference type="SUPFAM" id="SSF90209">
    <property type="entry name" value="Ran binding protein zinc finger-like"/>
    <property type="match status" value="2"/>
</dbReference>
<keyword evidence="1" id="KW-0479">Metal-binding</keyword>
<evidence type="ECO:0000256" key="5">
    <source>
        <dbReference type="SAM" id="MobiDB-lite"/>
    </source>
</evidence>
<accession>A0A0G4IK14</accession>
<evidence type="ECO:0000313" key="10">
    <source>
        <dbReference type="Proteomes" id="UP000290189"/>
    </source>
</evidence>
<dbReference type="EMBL" id="CDSF01000024">
    <property type="protein sequence ID" value="CEO95440.1"/>
    <property type="molecule type" value="Genomic_DNA"/>
</dbReference>
<name>A0A0G4IK14_PLABS</name>
<keyword evidence="8" id="KW-0496">Mitochondrion</keyword>
<keyword evidence="9" id="KW-1185">Reference proteome</keyword>
<reference evidence="8 10" key="2">
    <citation type="submission" date="2018-03" db="EMBL/GenBank/DDBJ databases">
        <authorList>
            <person name="Fogelqvist J."/>
        </authorList>
    </citation>
    <scope>NUCLEOTIDE SEQUENCE [LARGE SCALE GENOMIC DNA]</scope>
</reference>
<dbReference type="Proteomes" id="UP000039324">
    <property type="component" value="Unassembled WGS sequence"/>
</dbReference>
<dbReference type="OrthoDB" id="9837000at2759"/>
<dbReference type="EMBL" id="OVEO01000014">
    <property type="protein sequence ID" value="SPR00316.1"/>
    <property type="molecule type" value="Genomic_DNA"/>
</dbReference>
<dbReference type="OMA" id="RACEICQ"/>
<gene>
    <name evidence="7" type="ORF">PBRA_004166</name>
    <name evidence="8" type="ORF">PLBR_LOCUS7531</name>
</gene>
<dbReference type="SMART" id="SM00547">
    <property type="entry name" value="ZnF_RBZ"/>
    <property type="match status" value="2"/>
</dbReference>
<dbReference type="PROSITE" id="PS50199">
    <property type="entry name" value="ZF_RANBP2_2"/>
    <property type="match status" value="2"/>
</dbReference>
<dbReference type="Gene3D" id="4.10.1060.10">
    <property type="entry name" value="Zinc finger, RanBP2-type"/>
    <property type="match status" value="2"/>
</dbReference>
<evidence type="ECO:0000313" key="9">
    <source>
        <dbReference type="Proteomes" id="UP000039324"/>
    </source>
</evidence>
<sequence length="515" mass="56949">MSTWACAVCTYENRASSRACEICQAARADVRAPARWACATCTYENDASVQMCAMCGTARSASAPTPMDIDDEKRAAPAQQPSRASAAAPVKTTTVVADPRALERAKEEERARLQRERAAAERARVERLQEIQGRREELAAEQAANEKRKAAERLNAALKRSEQEQQSRQDTERMKQRRAEVERQIADIPSAVRLLRDRYGMDGLLDVLAVIARILRAICADPHNDRLRTIRTASSVYRTRIQPRLGASTIMAVLGFERKSVMADDDAEPQEVLYMPEPSDTGRLRAELDKMEALLNRPETRFAEIVKGVDDSDGRVLRFAMAFAKIVENVLIAPSSSIARKIDTRADLWGACFAPLGAAGEAALAEFGFTSKGATWEFLATPATLKKLQKVQRDLQKEIAARMPQSAVVRATSYVFDHNGLPGARALVEKFIAVLTNVVNDQHQTKHHLVPLVPLFKLSGPVDGAREFVTALGLEIAPDLSTARVPYPYQNGVETFKINLDILQRTWKKLAASAR</sequence>
<dbReference type="Pfam" id="PF00641">
    <property type="entry name" value="Zn_ribbon_RanBP"/>
    <property type="match status" value="2"/>
</dbReference>
<evidence type="ECO:0000313" key="8">
    <source>
        <dbReference type="EMBL" id="SPR00316.1"/>
    </source>
</evidence>
<dbReference type="InterPro" id="IPR018997">
    <property type="entry name" value="PUB_domain"/>
</dbReference>
<dbReference type="InterPro" id="IPR036443">
    <property type="entry name" value="Znf_RanBP2_sf"/>
</dbReference>
<feature type="region of interest" description="Disordered" evidence="5">
    <location>
        <begin position="157"/>
        <end position="178"/>
    </location>
</feature>
<dbReference type="PROSITE" id="PS01358">
    <property type="entry name" value="ZF_RANBP2_1"/>
    <property type="match status" value="2"/>
</dbReference>
<dbReference type="GO" id="GO:0008270">
    <property type="term" value="F:zinc ion binding"/>
    <property type="evidence" value="ECO:0007669"/>
    <property type="project" value="UniProtKB-KW"/>
</dbReference>
<protein>
    <recommendedName>
        <fullName evidence="6">RanBP2-type domain-containing protein</fullName>
    </recommendedName>
</protein>
<geneLocation type="mitochondrion" evidence="8"/>
<evidence type="ECO:0000256" key="3">
    <source>
        <dbReference type="ARBA" id="ARBA00022833"/>
    </source>
</evidence>
<reference evidence="7 9" key="1">
    <citation type="submission" date="2015-02" db="EMBL/GenBank/DDBJ databases">
        <authorList>
            <person name="Chooi Y.-H."/>
        </authorList>
    </citation>
    <scope>NUCLEOTIDE SEQUENCE [LARGE SCALE GENOMIC DNA]</scope>
    <source>
        <strain evidence="7">E3</strain>
    </source>
</reference>
<evidence type="ECO:0000256" key="2">
    <source>
        <dbReference type="ARBA" id="ARBA00022771"/>
    </source>
</evidence>
<evidence type="ECO:0000256" key="4">
    <source>
        <dbReference type="PROSITE-ProRule" id="PRU00322"/>
    </source>
</evidence>
<dbReference type="Proteomes" id="UP000290189">
    <property type="component" value="Unassembled WGS sequence"/>
</dbReference>
<feature type="domain" description="RanBP2-type" evidence="6">
    <location>
        <begin position="1"/>
        <end position="29"/>
    </location>
</feature>
<organism evidence="7 9">
    <name type="scientific">Plasmodiophora brassicae</name>
    <name type="common">Clubroot disease agent</name>
    <dbReference type="NCBI Taxonomy" id="37360"/>
    <lineage>
        <taxon>Eukaryota</taxon>
        <taxon>Sar</taxon>
        <taxon>Rhizaria</taxon>
        <taxon>Endomyxa</taxon>
        <taxon>Phytomyxea</taxon>
        <taxon>Plasmodiophorida</taxon>
        <taxon>Plasmodiophoridae</taxon>
        <taxon>Plasmodiophora</taxon>
    </lineage>
</organism>
<dbReference type="InterPro" id="IPR036339">
    <property type="entry name" value="PUB-like_dom_sf"/>
</dbReference>
<dbReference type="SUPFAM" id="SSF143503">
    <property type="entry name" value="PUG domain-like"/>
    <property type="match status" value="1"/>
</dbReference>
<dbReference type="InterPro" id="IPR001876">
    <property type="entry name" value="Znf_RanBP2"/>
</dbReference>
<evidence type="ECO:0000259" key="6">
    <source>
        <dbReference type="PROSITE" id="PS50199"/>
    </source>
</evidence>
<feature type="region of interest" description="Disordered" evidence="5">
    <location>
        <begin position="61"/>
        <end position="112"/>
    </location>
</feature>
<proteinExistence type="predicted"/>
<dbReference type="Gene3D" id="1.20.58.2190">
    <property type="match status" value="1"/>
</dbReference>
<evidence type="ECO:0000313" key="7">
    <source>
        <dbReference type="EMBL" id="CEO95440.1"/>
    </source>
</evidence>
<dbReference type="STRING" id="37360.A0A0G4IK14"/>
<evidence type="ECO:0000256" key="1">
    <source>
        <dbReference type="ARBA" id="ARBA00022723"/>
    </source>
</evidence>
<feature type="compositionally biased region" description="Basic and acidic residues" evidence="5">
    <location>
        <begin position="100"/>
        <end position="112"/>
    </location>
</feature>
<dbReference type="Pfam" id="PF09409">
    <property type="entry name" value="PUB"/>
    <property type="match status" value="1"/>
</dbReference>
<dbReference type="AlphaFoldDB" id="A0A0G4IK14"/>
<keyword evidence="2 4" id="KW-0863">Zinc-finger</keyword>
<feature type="compositionally biased region" description="Low complexity" evidence="5">
    <location>
        <begin position="76"/>
        <end position="97"/>
    </location>
</feature>
<dbReference type="CDD" id="cd09212">
    <property type="entry name" value="PUB"/>
    <property type="match status" value="1"/>
</dbReference>
<keyword evidence="3" id="KW-0862">Zinc</keyword>
<feature type="compositionally biased region" description="Basic and acidic residues" evidence="5">
    <location>
        <begin position="159"/>
        <end position="178"/>
    </location>
</feature>